<dbReference type="STRING" id="246787.BcellWH2_05172"/>
<reference evidence="17 18" key="3">
    <citation type="journal article" date="2019" name="Nat. Med.">
        <title>A library of human gut bacterial isolates paired with longitudinal multiomics data enables mechanistic microbiome research.</title>
        <authorList>
            <person name="Poyet M."/>
            <person name="Groussin M."/>
            <person name="Gibbons S.M."/>
            <person name="Avila-Pacheco J."/>
            <person name="Jiang X."/>
            <person name="Kearney S.M."/>
            <person name="Perrotta A.R."/>
            <person name="Berdy B."/>
            <person name="Zhao S."/>
            <person name="Lieberman T.D."/>
            <person name="Swanson P.K."/>
            <person name="Smith M."/>
            <person name="Roesemann S."/>
            <person name="Alexander J.E."/>
            <person name="Rich S.A."/>
            <person name="Livny J."/>
            <person name="Vlamakis H."/>
            <person name="Clish C."/>
            <person name="Bullock K."/>
            <person name="Deik A."/>
            <person name="Scott J."/>
            <person name="Pierce K.A."/>
            <person name="Xavier R.J."/>
            <person name="Alm E.J."/>
        </authorList>
    </citation>
    <scope>NUCLEOTIDE SEQUENCE [LARGE SCALE GENOMIC DNA]</scope>
    <source>
        <strain evidence="11 17">BIOML-A6</strain>
        <strain evidence="10 18">BIOML-A8</strain>
    </source>
</reference>
<dbReference type="EMBL" id="VVYV01000018">
    <property type="protein sequence ID" value="KAA5418124.1"/>
    <property type="molecule type" value="Genomic_DNA"/>
</dbReference>
<organism evidence="9 15">
    <name type="scientific">Bacteroides cellulosilyticus</name>
    <dbReference type="NCBI Taxonomy" id="246787"/>
    <lineage>
        <taxon>Bacteria</taxon>
        <taxon>Pseudomonadati</taxon>
        <taxon>Bacteroidota</taxon>
        <taxon>Bacteroidia</taxon>
        <taxon>Bacteroidales</taxon>
        <taxon>Bacteroidaceae</taxon>
        <taxon>Bacteroides</taxon>
    </lineage>
</organism>
<accession>A0A0P0GMA3</accession>
<dbReference type="GO" id="GO:0016787">
    <property type="term" value="F:hydrolase activity"/>
    <property type="evidence" value="ECO:0007669"/>
    <property type="project" value="UniProtKB-KW"/>
</dbReference>
<dbReference type="Pfam" id="PF02687">
    <property type="entry name" value="FtsX"/>
    <property type="match status" value="1"/>
</dbReference>
<keyword evidence="9" id="KW-0378">Hydrolase</keyword>
<dbReference type="PANTHER" id="PTHR30572:SF18">
    <property type="entry name" value="ABC-TYPE MACROLIDE FAMILY EXPORT SYSTEM PERMEASE COMPONENT 2"/>
    <property type="match status" value="1"/>
</dbReference>
<dbReference type="GO" id="GO:0022857">
    <property type="term" value="F:transmembrane transporter activity"/>
    <property type="evidence" value="ECO:0007669"/>
    <property type="project" value="TreeGrafter"/>
</dbReference>
<dbReference type="Pfam" id="PF12704">
    <property type="entry name" value="MacB_PCD"/>
    <property type="match status" value="1"/>
</dbReference>
<keyword evidence="4 6" id="KW-1133">Transmembrane helix</keyword>
<evidence type="ECO:0000256" key="2">
    <source>
        <dbReference type="ARBA" id="ARBA00022475"/>
    </source>
</evidence>
<evidence type="ECO:0000313" key="13">
    <source>
        <dbReference type="EMBL" id="MDT4512288.1"/>
    </source>
</evidence>
<dbReference type="KEGG" id="bcel:BcellWH2_05172"/>
<evidence type="ECO:0000259" key="8">
    <source>
        <dbReference type="Pfam" id="PF12704"/>
    </source>
</evidence>
<feature type="transmembrane region" description="Helical" evidence="6">
    <location>
        <begin position="341"/>
        <end position="362"/>
    </location>
</feature>
<feature type="transmembrane region" description="Helical" evidence="6">
    <location>
        <begin position="21"/>
        <end position="41"/>
    </location>
</feature>
<dbReference type="PATRIC" id="fig|246787.4.peg.5342"/>
<reference evidence="12" key="4">
    <citation type="submission" date="2023-03" db="EMBL/GenBank/DDBJ databases">
        <title>DFI Biobank Strains.</title>
        <authorList>
            <person name="Mostad J."/>
            <person name="Paddock L."/>
            <person name="Medina S."/>
            <person name="Waligurski E."/>
            <person name="Barat B."/>
            <person name="Smith R."/>
            <person name="Burgo V."/>
            <person name="Metcalfe C."/>
            <person name="Woodson C."/>
            <person name="Sundararajan A."/>
            <person name="Ramaswamy R."/>
            <person name="Lin H."/>
            <person name="Pamer E.G."/>
        </authorList>
    </citation>
    <scope>NUCLEOTIDE SEQUENCE</scope>
    <source>
        <strain evidence="12">DFI.9.5</strain>
    </source>
</reference>
<evidence type="ECO:0000256" key="3">
    <source>
        <dbReference type="ARBA" id="ARBA00022692"/>
    </source>
</evidence>
<reference evidence="13" key="5">
    <citation type="submission" date="2023-08" db="EMBL/GenBank/DDBJ databases">
        <title>Reintroducing virulent viruses to syntetic microbiomes.</title>
        <authorList>
            <person name="Wilde J."/>
            <person name="Boyes R."/>
            <person name="Robinson A.V."/>
            <person name="Daisley B.A."/>
            <person name="Allen-Vercoe E."/>
        </authorList>
    </citation>
    <scope>NUCLEOTIDE SEQUENCE</scope>
    <source>
        <strain evidence="13">225I_12FAA</strain>
    </source>
</reference>
<evidence type="ECO:0000313" key="14">
    <source>
        <dbReference type="EMBL" id="RGS33000.1"/>
    </source>
</evidence>
<evidence type="ECO:0000256" key="6">
    <source>
        <dbReference type="SAM" id="Phobius"/>
    </source>
</evidence>
<dbReference type="EMBL" id="JAVSNH010000001">
    <property type="protein sequence ID" value="MDT4512288.1"/>
    <property type="molecule type" value="Genomic_DNA"/>
</dbReference>
<evidence type="ECO:0000313" key="11">
    <source>
        <dbReference type="EMBL" id="KAA5418124.1"/>
    </source>
</evidence>
<keyword evidence="3 6" id="KW-0812">Transmembrane</keyword>
<evidence type="ECO:0000313" key="9">
    <source>
        <dbReference type="EMBL" id="ALJ62380.1"/>
    </source>
</evidence>
<dbReference type="Proteomes" id="UP000061809">
    <property type="component" value="Chromosome"/>
</dbReference>
<evidence type="ECO:0000313" key="15">
    <source>
        <dbReference type="Proteomes" id="UP000061809"/>
    </source>
</evidence>
<dbReference type="GeneID" id="66308861"/>
<dbReference type="EMBL" id="JARFID010000006">
    <property type="protein sequence ID" value="MDE8694119.1"/>
    <property type="molecule type" value="Genomic_DNA"/>
</dbReference>
<dbReference type="Proteomes" id="UP000283341">
    <property type="component" value="Unassembled WGS sequence"/>
</dbReference>
<gene>
    <name evidence="9" type="primary">macB_12</name>
    <name evidence="9" type="ORF">BcellWH2_05172</name>
    <name evidence="14" type="ORF">DWX97_22800</name>
    <name evidence="11" type="ORF">F2Y81_11790</name>
    <name evidence="10" type="ORF">F2Y87_19145</name>
    <name evidence="12" type="ORF">PZH42_08370</name>
    <name evidence="13" type="ORF">RO785_15045</name>
</gene>
<dbReference type="Proteomes" id="UP001221924">
    <property type="component" value="Unassembled WGS sequence"/>
</dbReference>
<dbReference type="GO" id="GO:0005524">
    <property type="term" value="F:ATP binding"/>
    <property type="evidence" value="ECO:0007669"/>
    <property type="project" value="UniProtKB-KW"/>
</dbReference>
<dbReference type="RefSeq" id="WP_007209975.1">
    <property type="nucleotide sequence ID" value="NZ_CABMLT010000022.1"/>
</dbReference>
<reference evidence="9 15" key="1">
    <citation type="journal article" date="2015" name="Science">
        <title>Genetic determinants of in vivo fitness and diet responsiveness in multiple human gut Bacteroides.</title>
        <authorList>
            <person name="Wu M."/>
            <person name="McNulty N.P."/>
            <person name="Rodionov D.A."/>
            <person name="Khoroshkin M.S."/>
            <person name="Griffin N.W."/>
            <person name="Cheng J."/>
            <person name="Latreille P."/>
            <person name="Kerstetter R.A."/>
            <person name="Terrapon N."/>
            <person name="Henrissat B."/>
            <person name="Osterman A.L."/>
            <person name="Gordon J.I."/>
        </authorList>
    </citation>
    <scope>NUCLEOTIDE SEQUENCE [LARGE SCALE GENOMIC DNA]</scope>
    <source>
        <strain evidence="9 15">WH2</strain>
    </source>
</reference>
<keyword evidence="9" id="KW-0067">ATP-binding</keyword>
<sequence>MIRLYFLQALYHLRENPIITWVSVLGTAMAICMIMVLVITFQVRLVDCEPEVNRSRTLYVPYMSVKLKGKSDNESANASMSVRTGRECFRALTTPEAVTLVSSAGKVRASVPAGSKATADMVQTDEAFWSVFSFRFLSGAGFTRADCDAGLPRAVLSATIARQLFGTTDVVGHTVQLNYIDYTVAGVVADVSMLATAAYAQIWVPYTAADAESLSWQDDTMGPMHAVILAHSSADFDAIRKETELLRQKYNDGLRDVEIFYRGQPDTQLAYLYRRWYAEPDVPGVMLRYGIVIAILLLVPAVNLSGMTLSRMRRRMAEIGVRKAFGATGGELIRQVFFENFVLTLLAGVVGLALSYAATFLLNDFLFSNSTNAYLSGETALTPGMLLSPWAFIAAFAFCLLMNVLSAGIPAWRASRMNITDAINQR</sequence>
<evidence type="ECO:0000256" key="4">
    <source>
        <dbReference type="ARBA" id="ARBA00022989"/>
    </source>
</evidence>
<evidence type="ECO:0000256" key="1">
    <source>
        <dbReference type="ARBA" id="ARBA00004651"/>
    </source>
</evidence>
<dbReference type="Proteomes" id="UP001266995">
    <property type="component" value="Unassembled WGS sequence"/>
</dbReference>
<dbReference type="InterPro" id="IPR050250">
    <property type="entry name" value="Macrolide_Exporter_MacB"/>
</dbReference>
<evidence type="ECO:0000313" key="18">
    <source>
        <dbReference type="Proteomes" id="UP000482653"/>
    </source>
</evidence>
<dbReference type="EMBL" id="VVYX01000025">
    <property type="protein sequence ID" value="KAA5416235.1"/>
    <property type="molecule type" value="Genomic_DNA"/>
</dbReference>
<dbReference type="InterPro" id="IPR025857">
    <property type="entry name" value="MacB_PCD"/>
</dbReference>
<dbReference type="EMBL" id="CP012801">
    <property type="protein sequence ID" value="ALJ62380.1"/>
    <property type="molecule type" value="Genomic_DNA"/>
</dbReference>
<reference evidence="14 16" key="2">
    <citation type="submission" date="2018-08" db="EMBL/GenBank/DDBJ databases">
        <title>A genome reference for cultivated species of the human gut microbiota.</title>
        <authorList>
            <person name="Zou Y."/>
            <person name="Xue W."/>
            <person name="Luo G."/>
        </authorList>
    </citation>
    <scope>NUCLEOTIDE SEQUENCE [LARGE SCALE GENOMIC DNA]</scope>
    <source>
        <strain evidence="14 16">AF22-3AC</strain>
    </source>
</reference>
<dbReference type="eggNOG" id="COG0577">
    <property type="taxonomic scope" value="Bacteria"/>
</dbReference>
<name>A0A0P0GMA3_9BACE</name>
<comment type="subcellular location">
    <subcellularLocation>
        <location evidence="1">Cell membrane</location>
        <topology evidence="1">Multi-pass membrane protein</topology>
    </subcellularLocation>
</comment>
<keyword evidence="5 6" id="KW-0472">Membrane</keyword>
<dbReference type="AlphaFoldDB" id="A0A0P0GMA3"/>
<keyword evidence="2" id="KW-1003">Cell membrane</keyword>
<evidence type="ECO:0000313" key="12">
    <source>
        <dbReference type="EMBL" id="MDE8694119.1"/>
    </source>
</evidence>
<proteinExistence type="predicted"/>
<keyword evidence="9" id="KW-0547">Nucleotide-binding</keyword>
<dbReference type="Proteomes" id="UP000482653">
    <property type="component" value="Unassembled WGS sequence"/>
</dbReference>
<dbReference type="GO" id="GO:0005886">
    <property type="term" value="C:plasma membrane"/>
    <property type="evidence" value="ECO:0007669"/>
    <property type="project" value="UniProtKB-SubCell"/>
</dbReference>
<feature type="domain" description="ABC3 transporter permease C-terminal" evidence="7">
    <location>
        <begin position="291"/>
        <end position="419"/>
    </location>
</feature>
<feature type="domain" description="MacB-like periplasmic core" evidence="8">
    <location>
        <begin position="20"/>
        <end position="243"/>
    </location>
</feature>
<feature type="transmembrane region" description="Helical" evidence="6">
    <location>
        <begin position="390"/>
        <end position="412"/>
    </location>
</feature>
<evidence type="ECO:0000259" key="7">
    <source>
        <dbReference type="Pfam" id="PF02687"/>
    </source>
</evidence>
<evidence type="ECO:0000313" key="10">
    <source>
        <dbReference type="EMBL" id="KAA5416235.1"/>
    </source>
</evidence>
<feature type="transmembrane region" description="Helical" evidence="6">
    <location>
        <begin position="286"/>
        <end position="306"/>
    </location>
</feature>
<evidence type="ECO:0000313" key="16">
    <source>
        <dbReference type="Proteomes" id="UP000283341"/>
    </source>
</evidence>
<dbReference type="InterPro" id="IPR003838">
    <property type="entry name" value="ABC3_permease_C"/>
</dbReference>
<protein>
    <submittedName>
        <fullName evidence="12">ABC transporter permease</fullName>
    </submittedName>
    <submittedName>
        <fullName evidence="10">FtsX-like permease family protein</fullName>
    </submittedName>
    <submittedName>
        <fullName evidence="9">Macrolide export ATP-binding/permease protein MacB</fullName>
        <ecNumber evidence="9">3.6.3.-</ecNumber>
    </submittedName>
</protein>
<dbReference type="EMBL" id="QRVJ01000032">
    <property type="protein sequence ID" value="RGS33000.1"/>
    <property type="molecule type" value="Genomic_DNA"/>
</dbReference>
<dbReference type="Proteomes" id="UP000448877">
    <property type="component" value="Unassembled WGS sequence"/>
</dbReference>
<dbReference type="PANTHER" id="PTHR30572">
    <property type="entry name" value="MEMBRANE COMPONENT OF TRANSPORTER-RELATED"/>
    <property type="match status" value="1"/>
</dbReference>
<evidence type="ECO:0000313" key="17">
    <source>
        <dbReference type="Proteomes" id="UP000448877"/>
    </source>
</evidence>
<evidence type="ECO:0000256" key="5">
    <source>
        <dbReference type="ARBA" id="ARBA00023136"/>
    </source>
</evidence>
<dbReference type="EC" id="3.6.3.-" evidence="9"/>